<keyword evidence="3" id="KW-1185">Reference proteome</keyword>
<sequence length="75" mass="8714">MKGYDERRAFGAADIETERVLDEFDATESERSRREEAAERRRKIARLKQEVRSGEYKADVHDIARLLTSAMDPTL</sequence>
<name>A0A6I6JFE8_9BACT</name>
<dbReference type="InterPro" id="IPR031316">
    <property type="entry name" value="FlgM_C"/>
</dbReference>
<dbReference type="EMBL" id="CP046400">
    <property type="protein sequence ID" value="QGY39738.1"/>
    <property type="molecule type" value="Genomic_DNA"/>
</dbReference>
<dbReference type="Pfam" id="PF04316">
    <property type="entry name" value="FlgM"/>
    <property type="match status" value="1"/>
</dbReference>
<dbReference type="AlphaFoldDB" id="A0A6I6JFE8"/>
<keyword evidence="2" id="KW-0966">Cell projection</keyword>
<keyword evidence="2" id="KW-0969">Cilium</keyword>
<proteinExistence type="predicted"/>
<dbReference type="SUPFAM" id="SSF101498">
    <property type="entry name" value="Anti-sigma factor FlgM"/>
    <property type="match status" value="1"/>
</dbReference>
<reference evidence="2 3" key="1">
    <citation type="submission" date="2019-11" db="EMBL/GenBank/DDBJ databases">
        <authorList>
            <person name="Zheng R.K."/>
            <person name="Sun C.M."/>
        </authorList>
    </citation>
    <scope>NUCLEOTIDE SEQUENCE [LARGE SCALE GENOMIC DNA]</scope>
    <source>
        <strain evidence="2 3">SRB007</strain>
    </source>
</reference>
<feature type="domain" description="Anti-sigma-28 factor FlgM C-terminal" evidence="1">
    <location>
        <begin position="35"/>
        <end position="67"/>
    </location>
</feature>
<evidence type="ECO:0000313" key="2">
    <source>
        <dbReference type="EMBL" id="QGY39738.1"/>
    </source>
</evidence>
<accession>A0A6I6JFE8</accession>
<dbReference type="Proteomes" id="UP000428328">
    <property type="component" value="Chromosome"/>
</dbReference>
<evidence type="ECO:0000259" key="1">
    <source>
        <dbReference type="Pfam" id="PF04316"/>
    </source>
</evidence>
<keyword evidence="2" id="KW-0282">Flagellum</keyword>
<dbReference type="InterPro" id="IPR035890">
    <property type="entry name" value="Anti-sigma-28_factor_FlgM_sf"/>
</dbReference>
<gene>
    <name evidence="2" type="ORF">GM415_06265</name>
</gene>
<evidence type="ECO:0000313" key="3">
    <source>
        <dbReference type="Proteomes" id="UP000428328"/>
    </source>
</evidence>
<dbReference type="KEGG" id="psel:GM415_06265"/>
<organism evidence="2 3">
    <name type="scientific">Pseudodesulfovibrio cashew</name>
    <dbReference type="NCBI Taxonomy" id="2678688"/>
    <lineage>
        <taxon>Bacteria</taxon>
        <taxon>Pseudomonadati</taxon>
        <taxon>Thermodesulfobacteriota</taxon>
        <taxon>Desulfovibrionia</taxon>
        <taxon>Desulfovibrionales</taxon>
        <taxon>Desulfovibrionaceae</taxon>
    </lineage>
</organism>
<protein>
    <submittedName>
        <fullName evidence="2">Flagellar biosynthesis anti-sigma factor FlgM</fullName>
    </submittedName>
</protein>
<dbReference type="RefSeq" id="WP_158946963.1">
    <property type="nucleotide sequence ID" value="NZ_CP046400.1"/>
</dbReference>